<gene>
    <name evidence="2" type="ORF">B0H16DRAFT_1900660</name>
</gene>
<feature type="compositionally biased region" description="Pro residues" evidence="1">
    <location>
        <begin position="103"/>
        <end position="113"/>
    </location>
</feature>
<feature type="region of interest" description="Disordered" evidence="1">
    <location>
        <begin position="32"/>
        <end position="56"/>
    </location>
</feature>
<evidence type="ECO:0000313" key="3">
    <source>
        <dbReference type="Proteomes" id="UP001215598"/>
    </source>
</evidence>
<feature type="non-terminal residue" evidence="2">
    <location>
        <position position="237"/>
    </location>
</feature>
<dbReference type="AlphaFoldDB" id="A0AAD7MCW5"/>
<evidence type="ECO:0000313" key="2">
    <source>
        <dbReference type="EMBL" id="KAJ7711374.1"/>
    </source>
</evidence>
<feature type="compositionally biased region" description="Low complexity" evidence="1">
    <location>
        <begin position="114"/>
        <end position="124"/>
    </location>
</feature>
<dbReference type="EMBL" id="JARKIB010000398">
    <property type="protein sequence ID" value="KAJ7711374.1"/>
    <property type="molecule type" value="Genomic_DNA"/>
</dbReference>
<proteinExistence type="predicted"/>
<protein>
    <submittedName>
        <fullName evidence="2">Uncharacterized protein</fullName>
    </submittedName>
</protein>
<feature type="region of interest" description="Disordered" evidence="1">
    <location>
        <begin position="99"/>
        <end position="164"/>
    </location>
</feature>
<feature type="compositionally biased region" description="Polar residues" evidence="1">
    <location>
        <begin position="32"/>
        <end position="45"/>
    </location>
</feature>
<dbReference type="Proteomes" id="UP001215598">
    <property type="component" value="Unassembled WGS sequence"/>
</dbReference>
<organism evidence="2 3">
    <name type="scientific">Mycena metata</name>
    <dbReference type="NCBI Taxonomy" id="1033252"/>
    <lineage>
        <taxon>Eukaryota</taxon>
        <taxon>Fungi</taxon>
        <taxon>Dikarya</taxon>
        <taxon>Basidiomycota</taxon>
        <taxon>Agaricomycotina</taxon>
        <taxon>Agaricomycetes</taxon>
        <taxon>Agaricomycetidae</taxon>
        <taxon>Agaricales</taxon>
        <taxon>Marasmiineae</taxon>
        <taxon>Mycenaceae</taxon>
        <taxon>Mycena</taxon>
    </lineage>
</organism>
<comment type="caution">
    <text evidence="2">The sequence shown here is derived from an EMBL/GenBank/DDBJ whole genome shotgun (WGS) entry which is preliminary data.</text>
</comment>
<name>A0AAD7MCW5_9AGAR</name>
<keyword evidence="3" id="KW-1185">Reference proteome</keyword>
<reference evidence="2" key="1">
    <citation type="submission" date="2023-03" db="EMBL/GenBank/DDBJ databases">
        <title>Massive genome expansion in bonnet fungi (Mycena s.s.) driven by repeated elements and novel gene families across ecological guilds.</title>
        <authorList>
            <consortium name="Lawrence Berkeley National Laboratory"/>
            <person name="Harder C.B."/>
            <person name="Miyauchi S."/>
            <person name="Viragh M."/>
            <person name="Kuo A."/>
            <person name="Thoen E."/>
            <person name="Andreopoulos B."/>
            <person name="Lu D."/>
            <person name="Skrede I."/>
            <person name="Drula E."/>
            <person name="Henrissat B."/>
            <person name="Morin E."/>
            <person name="Kohler A."/>
            <person name="Barry K."/>
            <person name="LaButti K."/>
            <person name="Morin E."/>
            <person name="Salamov A."/>
            <person name="Lipzen A."/>
            <person name="Mereny Z."/>
            <person name="Hegedus B."/>
            <person name="Baldrian P."/>
            <person name="Stursova M."/>
            <person name="Weitz H."/>
            <person name="Taylor A."/>
            <person name="Grigoriev I.V."/>
            <person name="Nagy L.G."/>
            <person name="Martin F."/>
            <person name="Kauserud H."/>
        </authorList>
    </citation>
    <scope>NUCLEOTIDE SEQUENCE</scope>
    <source>
        <strain evidence="2">CBHHK182m</strain>
    </source>
</reference>
<sequence length="237" mass="25866">MSAHFSLPFSSQASTTHSGACCQHTPLSTQLSRQHRPCSTPTSSPQRHDAGNDSTRASVCTDIRDTRCVSRDHLLPRCHSHYISASQFFTPTLAFSSSSSSPCPSPRSPPPRSPAIASAAVHAHTAAHRTHATRPSPRARDRPISRCPSSPPSPSLPHPSLVVPRPRVHRRATPTPHLRAHRRVECRQHQTRARVTQLGCLGVRRVPALPCLHPHLPHLSLVSLVFTLTHPASPSFL</sequence>
<accession>A0AAD7MCW5</accession>
<evidence type="ECO:0000256" key="1">
    <source>
        <dbReference type="SAM" id="MobiDB-lite"/>
    </source>
</evidence>